<keyword evidence="9" id="KW-1185">Reference proteome</keyword>
<reference evidence="9" key="1">
    <citation type="journal article" date="2019" name="Int. J. Syst. Evol. Microbiol.">
        <title>The Global Catalogue of Microorganisms (GCM) 10K type strain sequencing project: providing services to taxonomists for standard genome sequencing and annotation.</title>
        <authorList>
            <consortium name="The Broad Institute Genomics Platform"/>
            <consortium name="The Broad Institute Genome Sequencing Center for Infectious Disease"/>
            <person name="Wu L."/>
            <person name="Ma J."/>
        </authorList>
    </citation>
    <scope>NUCLEOTIDE SEQUENCE [LARGE SCALE GENOMIC DNA]</scope>
    <source>
        <strain evidence="9">JCM 9377</strain>
    </source>
</reference>
<protein>
    <submittedName>
        <fullName evidence="8">ABC transporter permease</fullName>
    </submittedName>
</protein>
<evidence type="ECO:0000256" key="6">
    <source>
        <dbReference type="SAM" id="MobiDB-lite"/>
    </source>
</evidence>
<feature type="transmembrane region" description="Helical" evidence="7">
    <location>
        <begin position="41"/>
        <end position="61"/>
    </location>
</feature>
<proteinExistence type="predicted"/>
<feature type="transmembrane region" description="Helical" evidence="7">
    <location>
        <begin position="202"/>
        <end position="220"/>
    </location>
</feature>
<dbReference type="PANTHER" id="PTHR47089:SF1">
    <property type="entry name" value="GUANOSINE ABC TRANSPORTER PERMEASE PROTEIN NUPP"/>
    <property type="match status" value="1"/>
</dbReference>
<feature type="transmembrane region" description="Helical" evidence="7">
    <location>
        <begin position="308"/>
        <end position="327"/>
    </location>
</feature>
<keyword evidence="2" id="KW-1003">Cell membrane</keyword>
<dbReference type="CDD" id="cd06580">
    <property type="entry name" value="TM_PBP1_transp_TpRbsC_like"/>
    <property type="match status" value="1"/>
</dbReference>
<evidence type="ECO:0000256" key="2">
    <source>
        <dbReference type="ARBA" id="ARBA00022475"/>
    </source>
</evidence>
<feature type="transmembrane region" description="Helical" evidence="7">
    <location>
        <begin position="347"/>
        <end position="371"/>
    </location>
</feature>
<feature type="transmembrane region" description="Helical" evidence="7">
    <location>
        <begin position="257"/>
        <end position="277"/>
    </location>
</feature>
<dbReference type="Proteomes" id="UP001501237">
    <property type="component" value="Unassembled WGS sequence"/>
</dbReference>
<comment type="subcellular location">
    <subcellularLocation>
        <location evidence="1">Cell membrane</location>
        <topology evidence="1">Multi-pass membrane protein</topology>
    </subcellularLocation>
</comment>
<dbReference type="Pfam" id="PF02653">
    <property type="entry name" value="BPD_transp_2"/>
    <property type="match status" value="1"/>
</dbReference>
<evidence type="ECO:0000256" key="3">
    <source>
        <dbReference type="ARBA" id="ARBA00022692"/>
    </source>
</evidence>
<accession>A0ABP6QJI6</accession>
<sequence>MSETVKGSGATASEPVGKPADPERPGLGKRLVDQVVYGADWVVTLLAILLALFFGAILIILSDESVRGTFSYFFSSPGDAISASWDAVSTGYTALFKGSIWDPSHSWNVGSAIAPFSETLTEAVPLIFGGLAVGLAFRAGLFNIGGQGQLIMGAIVATWVGFTVTGPTFLAMILAVIGGIAGGAAWGAIVGLLKAKTGAHEVIVTIMLNYTALYFLAYLIGTDTFRDPDRQEPLSKSVSEASKLPKLLTWLTDGGSLRLNFALVIAAVAVAFVWWLLNRSTLGFELRAVGSNASAARTAGMSVAKSQIMAMLISGGLMGIVGASQVLGTANANNALTPDIDAGLGFAAITVALLGRASPIGTVFAAILFGALQAGGRSMQSEAGISIEIVTVIQALIVLFVAAPPLVRGIFRLKGSGSGDAALASKGWNG</sequence>
<feature type="transmembrane region" description="Helical" evidence="7">
    <location>
        <begin position="168"/>
        <end position="190"/>
    </location>
</feature>
<dbReference type="RefSeq" id="WP_344837027.1">
    <property type="nucleotide sequence ID" value="NZ_BAAAUV010000028.1"/>
</dbReference>
<evidence type="ECO:0000256" key="4">
    <source>
        <dbReference type="ARBA" id="ARBA00022989"/>
    </source>
</evidence>
<name>A0ABP6QJI6_9ACTN</name>
<keyword evidence="3 7" id="KW-0812">Transmembrane</keyword>
<evidence type="ECO:0000256" key="5">
    <source>
        <dbReference type="ARBA" id="ARBA00023136"/>
    </source>
</evidence>
<gene>
    <name evidence="8" type="ORF">GCM10010468_69510</name>
</gene>
<feature type="transmembrane region" description="Helical" evidence="7">
    <location>
        <begin position="383"/>
        <end position="403"/>
    </location>
</feature>
<keyword evidence="5 7" id="KW-0472">Membrane</keyword>
<evidence type="ECO:0000256" key="1">
    <source>
        <dbReference type="ARBA" id="ARBA00004651"/>
    </source>
</evidence>
<evidence type="ECO:0000313" key="9">
    <source>
        <dbReference type="Proteomes" id="UP001501237"/>
    </source>
</evidence>
<feature type="transmembrane region" description="Helical" evidence="7">
    <location>
        <begin position="141"/>
        <end position="162"/>
    </location>
</feature>
<feature type="region of interest" description="Disordered" evidence="6">
    <location>
        <begin position="1"/>
        <end position="25"/>
    </location>
</feature>
<organism evidence="8 9">
    <name type="scientific">Actinocorallia longicatena</name>
    <dbReference type="NCBI Taxonomy" id="111803"/>
    <lineage>
        <taxon>Bacteria</taxon>
        <taxon>Bacillati</taxon>
        <taxon>Actinomycetota</taxon>
        <taxon>Actinomycetes</taxon>
        <taxon>Streptosporangiales</taxon>
        <taxon>Thermomonosporaceae</taxon>
        <taxon>Actinocorallia</taxon>
    </lineage>
</organism>
<dbReference type="PANTHER" id="PTHR47089">
    <property type="entry name" value="ABC TRANSPORTER, PERMEASE PROTEIN"/>
    <property type="match status" value="1"/>
</dbReference>
<evidence type="ECO:0000256" key="7">
    <source>
        <dbReference type="SAM" id="Phobius"/>
    </source>
</evidence>
<dbReference type="EMBL" id="BAAAUV010000028">
    <property type="protein sequence ID" value="GAA3235610.1"/>
    <property type="molecule type" value="Genomic_DNA"/>
</dbReference>
<evidence type="ECO:0000313" key="8">
    <source>
        <dbReference type="EMBL" id="GAA3235610.1"/>
    </source>
</evidence>
<keyword evidence="4 7" id="KW-1133">Transmembrane helix</keyword>
<comment type="caution">
    <text evidence="8">The sequence shown here is derived from an EMBL/GenBank/DDBJ whole genome shotgun (WGS) entry which is preliminary data.</text>
</comment>
<dbReference type="InterPro" id="IPR001851">
    <property type="entry name" value="ABC_transp_permease"/>
</dbReference>